<dbReference type="RefSeq" id="WP_009187171.1">
    <property type="nucleotide sequence ID" value="NZ_AMGM01000179.1"/>
</dbReference>
<dbReference type="Proteomes" id="UP000004478">
    <property type="component" value="Unassembled WGS sequence"/>
</dbReference>
<dbReference type="InterPro" id="IPR055398">
    <property type="entry name" value="Rossmann-like_BshC"/>
</dbReference>
<dbReference type="PATRIC" id="fig|1225176.3.peg.4435"/>
<dbReference type="AlphaFoldDB" id="K1LA56"/>
<evidence type="ECO:0000259" key="1">
    <source>
        <dbReference type="Pfam" id="PF10079"/>
    </source>
</evidence>
<reference evidence="2 3" key="1">
    <citation type="journal article" date="2012" name="J. Bacteriol.">
        <title>Draft Genome Sequence of Cecembia lonarensis Strain LW9T, Isolated from Lonar Lake, a Haloalkaline Lake in India.</title>
        <authorList>
            <person name="Shivaji S."/>
            <person name="Ara S."/>
            <person name="Singh A."/>
            <person name="Pinnaka A.K."/>
        </authorList>
    </citation>
    <scope>NUCLEOTIDE SEQUENCE [LARGE SCALE GENOMIC DNA]</scope>
    <source>
        <strain evidence="2 3">LW9</strain>
    </source>
</reference>
<name>K1LA56_CECL9</name>
<evidence type="ECO:0000313" key="3">
    <source>
        <dbReference type="Proteomes" id="UP000004478"/>
    </source>
</evidence>
<feature type="domain" description="Bacillithiol biosynthesis BshC N-terminal Rossmann-like" evidence="1">
    <location>
        <begin position="2"/>
        <end position="72"/>
    </location>
</feature>
<accession>K1LA56</accession>
<dbReference type="EMBL" id="AMGM01000179">
    <property type="protein sequence ID" value="EKB47248.1"/>
    <property type="molecule type" value="Genomic_DNA"/>
</dbReference>
<dbReference type="Pfam" id="PF10079">
    <property type="entry name" value="Rossmann-like_BshC"/>
    <property type="match status" value="1"/>
</dbReference>
<keyword evidence="3" id="KW-1185">Reference proteome</keyword>
<comment type="caution">
    <text evidence="2">The sequence shown here is derived from an EMBL/GenBank/DDBJ whole genome shotgun (WGS) entry which is preliminary data.</text>
</comment>
<protein>
    <recommendedName>
        <fullName evidence="1">Bacillithiol biosynthesis BshC N-terminal Rossmann-like domain-containing protein</fullName>
    </recommendedName>
</protein>
<gene>
    <name evidence="2" type="ORF">B879_04157</name>
</gene>
<sequence>MNRSIFFVEEELREMLEAHPEWFSPNVVLRPIYEETILPNIAYLGGSAEVAYWMQLKPMFDRFSVQFSALRPSNSALVPNTAVQLTIEKFGLEDKALFQSLLYMKTAFVQQQAEMDVTLSEEKEKLI</sequence>
<organism evidence="2 3">
    <name type="scientific">Cecembia lonarensis (strain CCUG 58316 / KCTC 22772 / LW9)</name>
    <dbReference type="NCBI Taxonomy" id="1225176"/>
    <lineage>
        <taxon>Bacteria</taxon>
        <taxon>Pseudomonadati</taxon>
        <taxon>Bacteroidota</taxon>
        <taxon>Cytophagia</taxon>
        <taxon>Cytophagales</taxon>
        <taxon>Cyclobacteriaceae</taxon>
        <taxon>Cecembia</taxon>
    </lineage>
</organism>
<evidence type="ECO:0000313" key="2">
    <source>
        <dbReference type="EMBL" id="EKB47248.1"/>
    </source>
</evidence>
<proteinExistence type="predicted"/>